<evidence type="ECO:0000259" key="1">
    <source>
        <dbReference type="Pfam" id="PF02589"/>
    </source>
</evidence>
<dbReference type="PANTHER" id="PTHR43682">
    <property type="entry name" value="LACTATE UTILIZATION PROTEIN C"/>
    <property type="match status" value="1"/>
</dbReference>
<dbReference type="Proteomes" id="UP000199170">
    <property type="component" value="Unassembled WGS sequence"/>
</dbReference>
<proteinExistence type="predicted"/>
<sequence length="176" mass="17920">MTTDTTDAAGRDRVLGRFRDRLDDFDVSHTTVDPDGVSDAVEAVLEPPAIGVDLPEGRGELPPGVTTVWSPADLRGAATGVTPASLGIADYGSLVLPTTADGVEPVSLFADRHVAVVAEDDVVGGMASALARLGDRFRADRGSAIVATGPSATADMGALVQGAHGPKAVHAIIVRS</sequence>
<feature type="domain" description="LUD" evidence="1">
    <location>
        <begin position="76"/>
        <end position="174"/>
    </location>
</feature>
<dbReference type="EMBL" id="FNPB01000002">
    <property type="protein sequence ID" value="SDX74131.1"/>
    <property type="molecule type" value="Genomic_DNA"/>
</dbReference>
<evidence type="ECO:0000313" key="3">
    <source>
        <dbReference type="Proteomes" id="UP000199170"/>
    </source>
</evidence>
<dbReference type="STRING" id="660517.SAMN04487946_10270"/>
<keyword evidence="3" id="KW-1185">Reference proteome</keyword>
<dbReference type="InterPro" id="IPR037171">
    <property type="entry name" value="NagB/RpiA_transferase-like"/>
</dbReference>
<evidence type="ECO:0000313" key="2">
    <source>
        <dbReference type="EMBL" id="SDX74131.1"/>
    </source>
</evidence>
<dbReference type="SUPFAM" id="SSF100950">
    <property type="entry name" value="NagB/RpiA/CoA transferase-like"/>
    <property type="match status" value="1"/>
</dbReference>
<dbReference type="AlphaFoldDB" id="A0A1H3E629"/>
<protein>
    <submittedName>
        <fullName evidence="2">L-lactate dehydrogenase complex protein LldG</fullName>
    </submittedName>
</protein>
<accession>A0A1H3E629</accession>
<dbReference type="RefSeq" id="WP_089765434.1">
    <property type="nucleotide sequence ID" value="NZ_FNPB01000002.1"/>
</dbReference>
<name>A0A1H3E629_9EURY</name>
<gene>
    <name evidence="2" type="ORF">SAMN04487946_10270</name>
</gene>
<dbReference type="Pfam" id="PF02589">
    <property type="entry name" value="LUD_dom"/>
    <property type="match status" value="1"/>
</dbReference>
<organism evidence="2 3">
    <name type="scientific">Halobellus clavatus</name>
    <dbReference type="NCBI Taxonomy" id="660517"/>
    <lineage>
        <taxon>Archaea</taxon>
        <taxon>Methanobacteriati</taxon>
        <taxon>Methanobacteriota</taxon>
        <taxon>Stenosarchaea group</taxon>
        <taxon>Halobacteria</taxon>
        <taxon>Halobacteriales</taxon>
        <taxon>Haloferacaceae</taxon>
        <taxon>Halobellus</taxon>
    </lineage>
</organism>
<dbReference type="InterPro" id="IPR024185">
    <property type="entry name" value="FTHF_cligase-like_sf"/>
</dbReference>
<dbReference type="Gene3D" id="3.40.50.10420">
    <property type="entry name" value="NagB/RpiA/CoA transferase-like"/>
    <property type="match status" value="1"/>
</dbReference>
<dbReference type="PANTHER" id="PTHR43682:SF1">
    <property type="entry name" value="LACTATE UTILIZATION PROTEIN C"/>
    <property type="match status" value="1"/>
</dbReference>
<dbReference type="InterPro" id="IPR003741">
    <property type="entry name" value="LUD_dom"/>
</dbReference>
<reference evidence="3" key="1">
    <citation type="submission" date="2016-10" db="EMBL/GenBank/DDBJ databases">
        <authorList>
            <person name="Varghese N."/>
            <person name="Submissions S."/>
        </authorList>
    </citation>
    <scope>NUCLEOTIDE SEQUENCE [LARGE SCALE GENOMIC DNA]</scope>
    <source>
        <strain evidence="3">CGMCC 1.10118</strain>
    </source>
</reference>
<dbReference type="OrthoDB" id="199019at2157"/>